<evidence type="ECO:0000313" key="2">
    <source>
        <dbReference type="EMBL" id="CAK9180344.1"/>
    </source>
</evidence>
<keyword evidence="1" id="KW-0472">Membrane</keyword>
<evidence type="ECO:0000313" key="3">
    <source>
        <dbReference type="Proteomes" id="UP001642360"/>
    </source>
</evidence>
<dbReference type="Proteomes" id="UP001642360">
    <property type="component" value="Unassembled WGS sequence"/>
</dbReference>
<organism evidence="2 3">
    <name type="scientific">Ilex paraguariensis</name>
    <name type="common">yerba mate</name>
    <dbReference type="NCBI Taxonomy" id="185542"/>
    <lineage>
        <taxon>Eukaryota</taxon>
        <taxon>Viridiplantae</taxon>
        <taxon>Streptophyta</taxon>
        <taxon>Embryophyta</taxon>
        <taxon>Tracheophyta</taxon>
        <taxon>Spermatophyta</taxon>
        <taxon>Magnoliopsida</taxon>
        <taxon>eudicotyledons</taxon>
        <taxon>Gunneridae</taxon>
        <taxon>Pentapetalae</taxon>
        <taxon>asterids</taxon>
        <taxon>campanulids</taxon>
        <taxon>Aquifoliales</taxon>
        <taxon>Aquifoliaceae</taxon>
        <taxon>Ilex</taxon>
    </lineage>
</organism>
<comment type="caution">
    <text evidence="2">The sequence shown here is derived from an EMBL/GenBank/DDBJ whole genome shotgun (WGS) entry which is preliminary data.</text>
</comment>
<proteinExistence type="predicted"/>
<accession>A0ABC8UH95</accession>
<keyword evidence="3" id="KW-1185">Reference proteome</keyword>
<feature type="transmembrane region" description="Helical" evidence="1">
    <location>
        <begin position="6"/>
        <end position="27"/>
    </location>
</feature>
<sequence length="286" mass="32409">MAFGGSVGVVIAFSDTLLSLLSLLSYFELDWVISNLNHGWFYDRNPNPLVREGLRILWFGYARGLSIYEFIVLKSVPCRIGGPWLGERKDKGQLEFYCRDYMNRCGFDCLCYCRNAGEENAFGACITTGSCYGKMCLDHGVNEVSDDVLFSYDSSVIHWRGICQSTVKIMWTVVVSILFCMARYAFGIGVADVDSTFKHLDSYYENQLVFPVLEEDIKVWLDWLFACGVAVLYLGGLQLEVLQLGFISAFILSNVPEASGARTGRFEVWAEIKDRAWLCQCYFYSS</sequence>
<name>A0ABC8UH95_9AQUA</name>
<dbReference type="EMBL" id="CAUOFW020007724">
    <property type="protein sequence ID" value="CAK9180344.1"/>
    <property type="molecule type" value="Genomic_DNA"/>
</dbReference>
<keyword evidence="1" id="KW-0812">Transmembrane</keyword>
<keyword evidence="1" id="KW-1133">Transmembrane helix</keyword>
<reference evidence="2 3" key="1">
    <citation type="submission" date="2024-02" db="EMBL/GenBank/DDBJ databases">
        <authorList>
            <person name="Vignale AGUSTIN F."/>
            <person name="Sosa J E."/>
            <person name="Modenutti C."/>
        </authorList>
    </citation>
    <scope>NUCLEOTIDE SEQUENCE [LARGE SCALE GENOMIC DNA]</scope>
</reference>
<evidence type="ECO:0000256" key="1">
    <source>
        <dbReference type="SAM" id="Phobius"/>
    </source>
</evidence>
<dbReference type="AlphaFoldDB" id="A0ABC8UH95"/>
<gene>
    <name evidence="2" type="ORF">ILEXP_LOCUS50337</name>
</gene>
<protein>
    <submittedName>
        <fullName evidence="2">Uncharacterized protein</fullName>
    </submittedName>
</protein>
<feature type="transmembrane region" description="Helical" evidence="1">
    <location>
        <begin position="169"/>
        <end position="191"/>
    </location>
</feature>
<feature type="transmembrane region" description="Helical" evidence="1">
    <location>
        <begin position="223"/>
        <end position="252"/>
    </location>
</feature>